<dbReference type="GO" id="GO:0032543">
    <property type="term" value="P:mitochondrial translation"/>
    <property type="evidence" value="ECO:0007669"/>
    <property type="project" value="TreeGrafter"/>
</dbReference>
<proteinExistence type="predicted"/>
<comment type="caution">
    <text evidence="5">The sequence shown here is derived from an EMBL/GenBank/DDBJ whole genome shotgun (WGS) entry which is preliminary data.</text>
</comment>
<keyword evidence="6" id="KW-1185">Reference proteome</keyword>
<dbReference type="Proteomes" id="UP001180020">
    <property type="component" value="Unassembled WGS sequence"/>
</dbReference>
<feature type="binding site" evidence="3">
    <location>
        <begin position="66"/>
        <end position="67"/>
    </location>
    <ligand>
        <name>GTP</name>
        <dbReference type="ChEBI" id="CHEBI:37565"/>
    </ligand>
</feature>
<feature type="domain" description="CP-type G" evidence="4">
    <location>
        <begin position="1"/>
        <end position="166"/>
    </location>
</feature>
<keyword evidence="2 3" id="KW-0342">GTP-binding</keyword>
<gene>
    <name evidence="5" type="ORF">QJS10_CPA01g02896</name>
</gene>
<keyword evidence="1 3" id="KW-0547">Nucleotide-binding</keyword>
<evidence type="ECO:0000256" key="2">
    <source>
        <dbReference type="ARBA" id="ARBA00023134"/>
    </source>
</evidence>
<dbReference type="SUPFAM" id="SSF52540">
    <property type="entry name" value="P-loop containing nucleoside triphosphate hydrolases"/>
    <property type="match status" value="1"/>
</dbReference>
<dbReference type="AlphaFoldDB" id="A0AAV9FK89"/>
<evidence type="ECO:0000259" key="4">
    <source>
        <dbReference type="PROSITE" id="PS51721"/>
    </source>
</evidence>
<evidence type="ECO:0000256" key="3">
    <source>
        <dbReference type="PIRSR" id="PIRSR006230-1"/>
    </source>
</evidence>
<organism evidence="5 6">
    <name type="scientific">Acorus calamus</name>
    <name type="common">Sweet flag</name>
    <dbReference type="NCBI Taxonomy" id="4465"/>
    <lineage>
        <taxon>Eukaryota</taxon>
        <taxon>Viridiplantae</taxon>
        <taxon>Streptophyta</taxon>
        <taxon>Embryophyta</taxon>
        <taxon>Tracheophyta</taxon>
        <taxon>Spermatophyta</taxon>
        <taxon>Magnoliopsida</taxon>
        <taxon>Liliopsida</taxon>
        <taxon>Acoraceae</taxon>
        <taxon>Acorus</taxon>
    </lineage>
</organism>
<protein>
    <recommendedName>
        <fullName evidence="4">CP-type G domain-containing protein</fullName>
    </recommendedName>
</protein>
<dbReference type="InterPro" id="IPR030378">
    <property type="entry name" value="G_CP_dom"/>
</dbReference>
<dbReference type="GO" id="GO:0003924">
    <property type="term" value="F:GTPase activity"/>
    <property type="evidence" value="ECO:0007669"/>
    <property type="project" value="TreeGrafter"/>
</dbReference>
<reference evidence="5" key="2">
    <citation type="submission" date="2023-06" db="EMBL/GenBank/DDBJ databases">
        <authorList>
            <person name="Ma L."/>
            <person name="Liu K.-W."/>
            <person name="Li Z."/>
            <person name="Hsiao Y.-Y."/>
            <person name="Qi Y."/>
            <person name="Fu T."/>
            <person name="Tang G."/>
            <person name="Zhang D."/>
            <person name="Sun W.-H."/>
            <person name="Liu D.-K."/>
            <person name="Li Y."/>
            <person name="Chen G.-Z."/>
            <person name="Liu X.-D."/>
            <person name="Liao X.-Y."/>
            <person name="Jiang Y.-T."/>
            <person name="Yu X."/>
            <person name="Hao Y."/>
            <person name="Huang J."/>
            <person name="Zhao X.-W."/>
            <person name="Ke S."/>
            <person name="Chen Y.-Y."/>
            <person name="Wu W.-L."/>
            <person name="Hsu J.-L."/>
            <person name="Lin Y.-F."/>
            <person name="Huang M.-D."/>
            <person name="Li C.-Y."/>
            <person name="Huang L."/>
            <person name="Wang Z.-W."/>
            <person name="Zhao X."/>
            <person name="Zhong W.-Y."/>
            <person name="Peng D.-H."/>
            <person name="Ahmad S."/>
            <person name="Lan S."/>
            <person name="Zhang J.-S."/>
            <person name="Tsai W.-C."/>
            <person name="Van De Peer Y."/>
            <person name="Liu Z.-J."/>
        </authorList>
    </citation>
    <scope>NUCLEOTIDE SEQUENCE</scope>
    <source>
        <strain evidence="5">CP</strain>
        <tissue evidence="5">Leaves</tissue>
    </source>
</reference>
<dbReference type="GO" id="GO:0005743">
    <property type="term" value="C:mitochondrial inner membrane"/>
    <property type="evidence" value="ECO:0007669"/>
    <property type="project" value="UniProtKB-SubCell"/>
</dbReference>
<reference evidence="5" key="1">
    <citation type="journal article" date="2023" name="Nat. Commun.">
        <title>Diploid and tetraploid genomes of Acorus and the evolution of monocots.</title>
        <authorList>
            <person name="Ma L."/>
            <person name="Liu K.W."/>
            <person name="Li Z."/>
            <person name="Hsiao Y.Y."/>
            <person name="Qi Y."/>
            <person name="Fu T."/>
            <person name="Tang G.D."/>
            <person name="Zhang D."/>
            <person name="Sun W.H."/>
            <person name="Liu D.K."/>
            <person name="Li Y."/>
            <person name="Chen G.Z."/>
            <person name="Liu X.D."/>
            <person name="Liao X.Y."/>
            <person name="Jiang Y.T."/>
            <person name="Yu X."/>
            <person name="Hao Y."/>
            <person name="Huang J."/>
            <person name="Zhao X.W."/>
            <person name="Ke S."/>
            <person name="Chen Y.Y."/>
            <person name="Wu W.L."/>
            <person name="Hsu J.L."/>
            <person name="Lin Y.F."/>
            <person name="Huang M.D."/>
            <person name="Li C.Y."/>
            <person name="Huang L."/>
            <person name="Wang Z.W."/>
            <person name="Zhao X."/>
            <person name="Zhong W.Y."/>
            <person name="Peng D.H."/>
            <person name="Ahmad S."/>
            <person name="Lan S."/>
            <person name="Zhang J.S."/>
            <person name="Tsai W.C."/>
            <person name="Van de Peer Y."/>
            <person name="Liu Z.J."/>
        </authorList>
    </citation>
    <scope>NUCLEOTIDE SEQUENCE</scope>
    <source>
        <strain evidence="5">CP</strain>
    </source>
</reference>
<dbReference type="GO" id="GO:0005525">
    <property type="term" value="F:GTP binding"/>
    <property type="evidence" value="ECO:0007669"/>
    <property type="project" value="UniProtKB-KW"/>
</dbReference>
<dbReference type="InterPro" id="IPR006073">
    <property type="entry name" value="GTP-bd"/>
</dbReference>
<feature type="binding site" evidence="3">
    <location>
        <begin position="38"/>
        <end position="41"/>
    </location>
    <ligand>
        <name>GTP</name>
        <dbReference type="ChEBI" id="CHEBI:37565"/>
    </ligand>
</feature>
<sequence>MVDLVLEVRDARIPLSSAFEPLKGVYSSPSFKRVIVLNKADLADRSQTDEWMSYFEEQNCVCLKVNSHNKNSMEKLLNFIQAHTRRMTVDKLNHTTTVMLVGIPNVGKSAIATNLHQIGRIKAVEKGKLKHAVVSSVPGETKDINSFKIASHPNIYVLDTPGILAPKYLDVEKSSKLALTGVIKDSLLNGYEIAQCFLAILNSGDKYKSWMNLMTFVDKSSARHKESLLNRSDVSKRRKQFPTDHTQDFIVRDVRRALYDSISSFKGNLGSEKDMIRLIKTQFLALHEAFRIPLESGEDGCSRVALKLLNLYRIGRLGHYTLDSVPRVPHGPID</sequence>
<name>A0AAV9FK89_ACOCL</name>
<evidence type="ECO:0000256" key="1">
    <source>
        <dbReference type="ARBA" id="ARBA00022741"/>
    </source>
</evidence>
<dbReference type="PANTHER" id="PTHR45782:SF1">
    <property type="entry name" value="DAR GTPASE 2, MITOCHONDRIAL"/>
    <property type="match status" value="1"/>
</dbReference>
<dbReference type="EMBL" id="JAUJYO010000001">
    <property type="protein sequence ID" value="KAK1326481.1"/>
    <property type="molecule type" value="Genomic_DNA"/>
</dbReference>
<evidence type="ECO:0000313" key="5">
    <source>
        <dbReference type="EMBL" id="KAK1326481.1"/>
    </source>
</evidence>
<dbReference type="InterPro" id="IPR027417">
    <property type="entry name" value="P-loop_NTPase"/>
</dbReference>
<dbReference type="PROSITE" id="PS51721">
    <property type="entry name" value="G_CP"/>
    <property type="match status" value="1"/>
</dbReference>
<evidence type="ECO:0000313" key="6">
    <source>
        <dbReference type="Proteomes" id="UP001180020"/>
    </source>
</evidence>
<accession>A0AAV9FK89</accession>
<dbReference type="Pfam" id="PF01926">
    <property type="entry name" value="MMR_HSR1"/>
    <property type="match status" value="1"/>
</dbReference>
<dbReference type="PANTHER" id="PTHR45782">
    <property type="entry name" value="MITOCHONDRIAL RIBOSOME-ASSOCIATED GTPASE 1"/>
    <property type="match status" value="1"/>
</dbReference>
<feature type="binding site" evidence="3">
    <location>
        <position position="162"/>
    </location>
    <ligand>
        <name>GTP</name>
        <dbReference type="ChEBI" id="CHEBI:37565"/>
    </ligand>
</feature>
<dbReference type="Gene3D" id="3.40.50.300">
    <property type="entry name" value="P-loop containing nucleotide triphosphate hydrolases"/>
    <property type="match status" value="1"/>
</dbReference>